<dbReference type="PROSITE" id="PS50109">
    <property type="entry name" value="HIS_KIN"/>
    <property type="match status" value="1"/>
</dbReference>
<feature type="domain" description="PAC" evidence="13">
    <location>
        <begin position="546"/>
        <end position="598"/>
    </location>
</feature>
<dbReference type="Gene3D" id="1.10.287.130">
    <property type="match status" value="1"/>
</dbReference>
<feature type="domain" description="CHASE" evidence="14">
    <location>
        <begin position="79"/>
        <end position="297"/>
    </location>
</feature>
<evidence type="ECO:0000256" key="3">
    <source>
        <dbReference type="ARBA" id="ARBA00012438"/>
    </source>
</evidence>
<dbReference type="InterPro" id="IPR003018">
    <property type="entry name" value="GAF"/>
</dbReference>
<dbReference type="InterPro" id="IPR050351">
    <property type="entry name" value="BphY/WalK/GraS-like"/>
</dbReference>
<feature type="domain" description="PAC" evidence="13">
    <location>
        <begin position="420"/>
        <end position="472"/>
    </location>
</feature>
<dbReference type="InterPro" id="IPR000700">
    <property type="entry name" value="PAS-assoc_C"/>
</dbReference>
<dbReference type="InterPro" id="IPR001610">
    <property type="entry name" value="PAC"/>
</dbReference>
<dbReference type="GO" id="GO:0007234">
    <property type="term" value="P:osmosensory signaling via phosphorelay pathway"/>
    <property type="evidence" value="ECO:0007669"/>
    <property type="project" value="TreeGrafter"/>
</dbReference>
<dbReference type="CDD" id="cd00130">
    <property type="entry name" value="PAS"/>
    <property type="match status" value="2"/>
</dbReference>
<comment type="catalytic activity">
    <reaction evidence="1">
        <text>ATP + protein L-histidine = ADP + protein N-phospho-L-histidine.</text>
        <dbReference type="EC" id="2.7.13.3"/>
    </reaction>
</comment>
<gene>
    <name evidence="15" type="ORF">HNR42_001140</name>
</gene>
<dbReference type="SMART" id="SM01079">
    <property type="entry name" value="CHASE"/>
    <property type="match status" value="1"/>
</dbReference>
<dbReference type="PROSITE" id="PS50839">
    <property type="entry name" value="CHASE"/>
    <property type="match status" value="1"/>
</dbReference>
<reference evidence="15 16" key="1">
    <citation type="submission" date="2020-08" db="EMBL/GenBank/DDBJ databases">
        <title>Genomic Encyclopedia of Type Strains, Phase IV (KMG-IV): sequencing the most valuable type-strain genomes for metagenomic binning, comparative biology and taxonomic classification.</title>
        <authorList>
            <person name="Goeker M."/>
        </authorList>
    </citation>
    <scope>NUCLEOTIDE SEQUENCE [LARGE SCALE GENOMIC DNA]</scope>
    <source>
        <strain evidence="15 16">DSM 21458</strain>
    </source>
</reference>
<dbReference type="Gene3D" id="3.30.450.20">
    <property type="entry name" value="PAS domain"/>
    <property type="match status" value="2"/>
</dbReference>
<dbReference type="InterPro" id="IPR042240">
    <property type="entry name" value="CHASE_sf"/>
</dbReference>
<evidence type="ECO:0000259" key="11">
    <source>
        <dbReference type="PROSITE" id="PS50109"/>
    </source>
</evidence>
<dbReference type="GO" id="GO:0000155">
    <property type="term" value="F:phosphorelay sensor kinase activity"/>
    <property type="evidence" value="ECO:0007669"/>
    <property type="project" value="InterPro"/>
</dbReference>
<keyword evidence="6 10" id="KW-0812">Transmembrane</keyword>
<dbReference type="SUPFAM" id="SSF47384">
    <property type="entry name" value="Homodimeric domain of signal transducing histidine kinase"/>
    <property type="match status" value="1"/>
</dbReference>
<dbReference type="Pfam" id="PF02518">
    <property type="entry name" value="HATPase_c"/>
    <property type="match status" value="1"/>
</dbReference>
<dbReference type="Proteomes" id="UP000569951">
    <property type="component" value="Unassembled WGS sequence"/>
</dbReference>
<dbReference type="PRINTS" id="PR00344">
    <property type="entry name" value="BCTRLSENSOR"/>
</dbReference>
<sequence>MTRSGLQLRQPPNYTRNAYLLLALTLLVTLICALLLWRDAQQDERARFRQEVQETTRTLRGRLDIYLDVMRSARGLFSTRYDLDRFGFASYADSLELRRRYPGIQGLGYAHWLRRGQVPGFEAQLRAQGLEDYRLHPAGERQFYAPVTYLEPMDALNRAALGFDMYSEPRRHQAMNYARDHGEAGMTDRVRLVQENAAQQEQHGFLLYLPVYRSDMSLRTLADRRAALMGFVYAPFRGEDFVRGTLGSLGHLTLEIRVGDADRLEELYSSVPPGVARDPALREQVRFELGGRTWQLDFGALPEYRAHSGLQAALGVGLAGTVISLLIFMVTFNQGRAREQAEVMNARLTASQTALGLARSELEAVFASMADAVIFSDLEGRIVRSNLGVWAVFGRDPETLRQRPIRELYQDGVLPEEHPERYVATYVRADGSAFEGETQTSPVYNANGQKLGEVWVIRDISERLRAENALTRSENRYRSLLDLLPQLVWTASPQGEHLFYNQRWYEYTGHSVEQALGFGFAQALHPDDRARTLEAWERSWRSGEPYEIEYRLRRADGTYHWFVGRAQPVNGPDGEVIEWVGTCTDIDERLRSENSQRLLSEASRALFSSLQDVSGVDQVIQLATTGFADVGVLYRRGEDGPWTHDRHARAPLTEAQLDALERALDATVQQVLQRGTPMMLTDTAPLRAHGLLSAICVPLRVRGEVTGALLLGATYRYDLRELATAQELAQRIGIALDNADLYRRTAQALEERAAALEEVRNLNATLEHRVLQRTAELRAANAELEAFSYSVSHDLRSPLRHITGFADLLRREAADKISPKAERYLGVITDAATRMGLLIDDLLAFSRMGRAELRFVPVNMNALVSEVRADLERDLEGRRIEWQVDALPEVFGDAPTLRQVLVNLLGNAFKYTRGRDPARIAVRCRELPDEYVFEVRDNGVGFNMQYQDKLFGVFQRLHRAEEFEGTGIGLATVRRIINRHGGRTWAEGQLGEGATFYFSLPKTPRAHTDEQAERTEV</sequence>
<evidence type="ECO:0000256" key="2">
    <source>
        <dbReference type="ARBA" id="ARBA00004370"/>
    </source>
</evidence>
<dbReference type="SMART" id="SM00086">
    <property type="entry name" value="PAC"/>
    <property type="match status" value="2"/>
</dbReference>
<dbReference type="InterPro" id="IPR029016">
    <property type="entry name" value="GAF-like_dom_sf"/>
</dbReference>
<evidence type="ECO:0000256" key="7">
    <source>
        <dbReference type="ARBA" id="ARBA00022777"/>
    </source>
</evidence>
<dbReference type="SMART" id="SM00387">
    <property type="entry name" value="HATPase_c"/>
    <property type="match status" value="1"/>
</dbReference>
<dbReference type="PROSITE" id="PS50113">
    <property type="entry name" value="PAC"/>
    <property type="match status" value="2"/>
</dbReference>
<feature type="transmembrane region" description="Helical" evidence="10">
    <location>
        <begin position="18"/>
        <end position="37"/>
    </location>
</feature>
<feature type="transmembrane region" description="Helical" evidence="10">
    <location>
        <begin position="312"/>
        <end position="332"/>
    </location>
</feature>
<dbReference type="SUPFAM" id="SSF55781">
    <property type="entry name" value="GAF domain-like"/>
    <property type="match status" value="1"/>
</dbReference>
<organism evidence="15 16">
    <name type="scientific">Deinobacterium chartae</name>
    <dbReference type="NCBI Taxonomy" id="521158"/>
    <lineage>
        <taxon>Bacteria</taxon>
        <taxon>Thermotogati</taxon>
        <taxon>Deinococcota</taxon>
        <taxon>Deinococci</taxon>
        <taxon>Deinococcales</taxon>
        <taxon>Deinococcaceae</taxon>
        <taxon>Deinobacterium</taxon>
    </lineage>
</organism>
<dbReference type="FunFam" id="3.30.450.20:FF:000099">
    <property type="entry name" value="Sensory box sensor histidine kinase"/>
    <property type="match status" value="1"/>
</dbReference>
<feature type="domain" description="PAS" evidence="12">
    <location>
        <begin position="473"/>
        <end position="543"/>
    </location>
</feature>
<evidence type="ECO:0000256" key="8">
    <source>
        <dbReference type="ARBA" id="ARBA00022989"/>
    </source>
</evidence>
<dbReference type="SMART" id="SM00091">
    <property type="entry name" value="PAS"/>
    <property type="match status" value="2"/>
</dbReference>
<dbReference type="PANTHER" id="PTHR42878">
    <property type="entry name" value="TWO-COMPONENT HISTIDINE KINASE"/>
    <property type="match status" value="1"/>
</dbReference>
<dbReference type="InterPro" id="IPR000014">
    <property type="entry name" value="PAS"/>
</dbReference>
<evidence type="ECO:0000256" key="6">
    <source>
        <dbReference type="ARBA" id="ARBA00022692"/>
    </source>
</evidence>
<dbReference type="Pfam" id="PF08447">
    <property type="entry name" value="PAS_3"/>
    <property type="match status" value="1"/>
</dbReference>
<evidence type="ECO:0000256" key="5">
    <source>
        <dbReference type="ARBA" id="ARBA00022679"/>
    </source>
</evidence>
<dbReference type="InterPro" id="IPR036097">
    <property type="entry name" value="HisK_dim/P_sf"/>
</dbReference>
<keyword evidence="8 10" id="KW-1133">Transmembrane helix</keyword>
<dbReference type="InterPro" id="IPR036890">
    <property type="entry name" value="HATPase_C_sf"/>
</dbReference>
<dbReference type="Pfam" id="PF13426">
    <property type="entry name" value="PAS_9"/>
    <property type="match status" value="1"/>
</dbReference>
<dbReference type="GO" id="GO:0000156">
    <property type="term" value="F:phosphorelay response regulator activity"/>
    <property type="evidence" value="ECO:0007669"/>
    <property type="project" value="TreeGrafter"/>
</dbReference>
<protein>
    <recommendedName>
        <fullName evidence="3">histidine kinase</fullName>
        <ecNumber evidence="3">2.7.13.3</ecNumber>
    </recommendedName>
</protein>
<dbReference type="AlphaFoldDB" id="A0A841HXX0"/>
<keyword evidence="4" id="KW-0597">Phosphoprotein</keyword>
<dbReference type="SMART" id="SM00065">
    <property type="entry name" value="GAF"/>
    <property type="match status" value="1"/>
</dbReference>
<dbReference type="InterPro" id="IPR013655">
    <property type="entry name" value="PAS_fold_3"/>
</dbReference>
<dbReference type="InterPro" id="IPR035965">
    <property type="entry name" value="PAS-like_dom_sf"/>
</dbReference>
<dbReference type="InterPro" id="IPR003661">
    <property type="entry name" value="HisK_dim/P_dom"/>
</dbReference>
<dbReference type="PANTHER" id="PTHR42878:SF15">
    <property type="entry name" value="BACTERIOPHYTOCHROME"/>
    <property type="match status" value="1"/>
</dbReference>
<dbReference type="Pfam" id="PF03924">
    <property type="entry name" value="CHASE"/>
    <property type="match status" value="1"/>
</dbReference>
<dbReference type="GO" id="GO:0016020">
    <property type="term" value="C:membrane"/>
    <property type="evidence" value="ECO:0007669"/>
    <property type="project" value="UniProtKB-SubCell"/>
</dbReference>
<dbReference type="InterPro" id="IPR004358">
    <property type="entry name" value="Sig_transdc_His_kin-like_C"/>
</dbReference>
<evidence type="ECO:0000259" key="13">
    <source>
        <dbReference type="PROSITE" id="PS50113"/>
    </source>
</evidence>
<dbReference type="CDD" id="cd00082">
    <property type="entry name" value="HisKA"/>
    <property type="match status" value="1"/>
</dbReference>
<dbReference type="EC" id="2.7.13.3" evidence="3"/>
<evidence type="ECO:0000256" key="4">
    <source>
        <dbReference type="ARBA" id="ARBA00022553"/>
    </source>
</evidence>
<keyword evidence="7" id="KW-0418">Kinase</keyword>
<dbReference type="NCBIfam" id="TIGR00229">
    <property type="entry name" value="sensory_box"/>
    <property type="match status" value="2"/>
</dbReference>
<dbReference type="Gene3D" id="3.30.450.40">
    <property type="match status" value="1"/>
</dbReference>
<dbReference type="SUPFAM" id="SSF55785">
    <property type="entry name" value="PYP-like sensor domain (PAS domain)"/>
    <property type="match status" value="2"/>
</dbReference>
<evidence type="ECO:0000259" key="14">
    <source>
        <dbReference type="PROSITE" id="PS50839"/>
    </source>
</evidence>
<evidence type="ECO:0000259" key="12">
    <source>
        <dbReference type="PROSITE" id="PS50112"/>
    </source>
</evidence>
<dbReference type="PROSITE" id="PS50112">
    <property type="entry name" value="PAS"/>
    <property type="match status" value="1"/>
</dbReference>
<dbReference type="InterPro" id="IPR003594">
    <property type="entry name" value="HATPase_dom"/>
</dbReference>
<accession>A0A841HXX0</accession>
<dbReference type="Gene3D" id="3.30.565.10">
    <property type="entry name" value="Histidine kinase-like ATPase, C-terminal domain"/>
    <property type="match status" value="1"/>
</dbReference>
<comment type="caution">
    <text evidence="15">The sequence shown here is derived from an EMBL/GenBank/DDBJ whole genome shotgun (WGS) entry which is preliminary data.</text>
</comment>
<name>A0A841HXX0_9DEIO</name>
<dbReference type="CDD" id="cd16921">
    <property type="entry name" value="HATPase_FilI-like"/>
    <property type="match status" value="1"/>
</dbReference>
<dbReference type="Pfam" id="PF13185">
    <property type="entry name" value="GAF_2"/>
    <property type="match status" value="1"/>
</dbReference>
<keyword evidence="9 10" id="KW-0472">Membrane</keyword>
<evidence type="ECO:0000313" key="16">
    <source>
        <dbReference type="Proteomes" id="UP000569951"/>
    </source>
</evidence>
<dbReference type="Gene3D" id="3.30.450.350">
    <property type="entry name" value="CHASE domain"/>
    <property type="match status" value="1"/>
</dbReference>
<comment type="subcellular location">
    <subcellularLocation>
        <location evidence="2">Membrane</location>
    </subcellularLocation>
</comment>
<evidence type="ECO:0000313" key="15">
    <source>
        <dbReference type="EMBL" id="MBB6097723.1"/>
    </source>
</evidence>
<keyword evidence="5" id="KW-0808">Transferase</keyword>
<dbReference type="GO" id="GO:0030295">
    <property type="term" value="F:protein kinase activator activity"/>
    <property type="evidence" value="ECO:0007669"/>
    <property type="project" value="TreeGrafter"/>
</dbReference>
<dbReference type="FunFam" id="3.30.565.10:FF:000006">
    <property type="entry name" value="Sensor histidine kinase WalK"/>
    <property type="match status" value="1"/>
</dbReference>
<proteinExistence type="predicted"/>
<dbReference type="EMBL" id="JACHHG010000003">
    <property type="protein sequence ID" value="MBB6097723.1"/>
    <property type="molecule type" value="Genomic_DNA"/>
</dbReference>
<keyword evidence="16" id="KW-1185">Reference proteome</keyword>
<dbReference type="InterPro" id="IPR006189">
    <property type="entry name" value="CHASE_dom"/>
</dbReference>
<dbReference type="InterPro" id="IPR005467">
    <property type="entry name" value="His_kinase_dom"/>
</dbReference>
<dbReference type="Pfam" id="PF00512">
    <property type="entry name" value="HisKA"/>
    <property type="match status" value="1"/>
</dbReference>
<dbReference type="FunFam" id="1.10.287.130:FF:000070">
    <property type="entry name" value="Histidine kinase sensor protein"/>
    <property type="match status" value="1"/>
</dbReference>
<evidence type="ECO:0000256" key="10">
    <source>
        <dbReference type="SAM" id="Phobius"/>
    </source>
</evidence>
<dbReference type="SUPFAM" id="SSF55874">
    <property type="entry name" value="ATPase domain of HSP90 chaperone/DNA topoisomerase II/histidine kinase"/>
    <property type="match status" value="1"/>
</dbReference>
<evidence type="ECO:0000256" key="9">
    <source>
        <dbReference type="ARBA" id="ARBA00023136"/>
    </source>
</evidence>
<dbReference type="RefSeq" id="WP_183985432.1">
    <property type="nucleotide sequence ID" value="NZ_JACHHG010000003.1"/>
</dbReference>
<dbReference type="SMART" id="SM00388">
    <property type="entry name" value="HisKA"/>
    <property type="match status" value="1"/>
</dbReference>
<feature type="domain" description="Histidine kinase" evidence="11">
    <location>
        <begin position="790"/>
        <end position="1004"/>
    </location>
</feature>
<evidence type="ECO:0000256" key="1">
    <source>
        <dbReference type="ARBA" id="ARBA00000085"/>
    </source>
</evidence>